<comment type="caution">
    <text evidence="3">The sequence shown here is derived from an EMBL/GenBank/DDBJ whole genome shotgun (WGS) entry which is preliminary data.</text>
</comment>
<keyword evidence="2" id="KW-1277">Toxin-antitoxin system</keyword>
<protein>
    <submittedName>
        <fullName evidence="3">Type II toxin-antitoxin system RelE/ParE family toxin</fullName>
    </submittedName>
</protein>
<name>A0ABW8NFW8_9GAMM</name>
<reference evidence="3 4" key="1">
    <citation type="submission" date="2024-03" db="EMBL/GenBank/DDBJ databases">
        <title>High-quality draft genome sequence of Oceanobacter sp. wDCs-4.</title>
        <authorList>
            <person name="Dong C."/>
        </authorList>
    </citation>
    <scope>NUCLEOTIDE SEQUENCE [LARGE SCALE GENOMIC DNA]</scope>
    <source>
        <strain evidence="4">wDCs-4</strain>
    </source>
</reference>
<organism evidence="3 4">
    <name type="scientific">Oceanobacter antarcticus</name>
    <dbReference type="NCBI Taxonomy" id="3133425"/>
    <lineage>
        <taxon>Bacteria</taxon>
        <taxon>Pseudomonadati</taxon>
        <taxon>Pseudomonadota</taxon>
        <taxon>Gammaproteobacteria</taxon>
        <taxon>Oceanospirillales</taxon>
        <taxon>Oceanospirillaceae</taxon>
        <taxon>Oceanobacter</taxon>
    </lineage>
</organism>
<dbReference type="InterPro" id="IPR007712">
    <property type="entry name" value="RelE/ParE_toxin"/>
</dbReference>
<dbReference type="InterPro" id="IPR051803">
    <property type="entry name" value="TA_system_RelE-like_toxin"/>
</dbReference>
<evidence type="ECO:0000256" key="1">
    <source>
        <dbReference type="ARBA" id="ARBA00006226"/>
    </source>
</evidence>
<gene>
    <name evidence="3" type="ORF">WG929_05400</name>
</gene>
<dbReference type="Gene3D" id="3.30.2310.20">
    <property type="entry name" value="RelE-like"/>
    <property type="match status" value="1"/>
</dbReference>
<evidence type="ECO:0000313" key="3">
    <source>
        <dbReference type="EMBL" id="MFK4751844.1"/>
    </source>
</evidence>
<dbReference type="NCBIfam" id="TIGR02385">
    <property type="entry name" value="RelE_StbE"/>
    <property type="match status" value="1"/>
</dbReference>
<dbReference type="EMBL" id="JBBKTX010000005">
    <property type="protein sequence ID" value="MFK4751844.1"/>
    <property type="molecule type" value="Genomic_DNA"/>
</dbReference>
<accession>A0ABW8NFW8</accession>
<dbReference type="PANTHER" id="PTHR33755">
    <property type="entry name" value="TOXIN PARE1-RELATED"/>
    <property type="match status" value="1"/>
</dbReference>
<evidence type="ECO:0000313" key="4">
    <source>
        <dbReference type="Proteomes" id="UP001620597"/>
    </source>
</evidence>
<sequence length="100" mass="11719">MKIVWSPQAAEQVRDIASYIAFDKPAAAVEWVESVFNAVKPLENFPESGRMVPEIRQRNIRELILGNFRIIYHLHRQKIRIISVKRFRQRLSATDILSDE</sequence>
<keyword evidence="4" id="KW-1185">Reference proteome</keyword>
<dbReference type="RefSeq" id="WP_416205208.1">
    <property type="nucleotide sequence ID" value="NZ_JBBKTX010000005.1"/>
</dbReference>
<evidence type="ECO:0000256" key="2">
    <source>
        <dbReference type="ARBA" id="ARBA00022649"/>
    </source>
</evidence>
<dbReference type="Proteomes" id="UP001620597">
    <property type="component" value="Unassembled WGS sequence"/>
</dbReference>
<proteinExistence type="inferred from homology"/>
<dbReference type="InterPro" id="IPR035093">
    <property type="entry name" value="RelE/ParE_toxin_dom_sf"/>
</dbReference>
<comment type="similarity">
    <text evidence="1">Belongs to the RelE toxin family.</text>
</comment>
<dbReference type="Pfam" id="PF05016">
    <property type="entry name" value="ParE_toxin"/>
    <property type="match status" value="1"/>
</dbReference>
<dbReference type="PANTHER" id="PTHR33755:SF5">
    <property type="entry name" value="TYPE II TOXIN-ANTITOXIN SYSTEM RELE_PARE FAMILY TOXIN"/>
    <property type="match status" value="1"/>
</dbReference>